<keyword evidence="2" id="KW-1185">Reference proteome</keyword>
<sequence length="309" mass="33234">MNVSEVRSGDAPTDSDNESGVTSETVREAVSSMGTDQSDGVTVRELLNALVEKDRVLTTLLERLTPSATPQPMSAGTPGGIAAFQVMPDLSNNITSFNGCEDAPSAKDWIENIRTTATLHSWPESFMLETAKSRLTGPARDWLRSRRSNAAIPIDTQRHCKEAQQRNEAHTVTEPVCEIKSASVLLKEVTLNGKFTVVGLIDTGSSGCLLRAIVPETTDLYGFGNSTVPAAKSIGRCKTDLCIDGVLAKDIPILVVPDEAQSVDLLVGRTFTELPYIAYARIGGSLRFWHCSNGRGVHGSYSQLPAQSL</sequence>
<accession>A0ACB8CIR8</accession>
<proteinExistence type="predicted"/>
<dbReference type="EMBL" id="CM023475">
    <property type="protein sequence ID" value="KAH7944762.1"/>
    <property type="molecule type" value="Genomic_DNA"/>
</dbReference>
<organism evidence="1 2">
    <name type="scientific">Dermacentor silvarum</name>
    <name type="common">Tick</name>
    <dbReference type="NCBI Taxonomy" id="543639"/>
    <lineage>
        <taxon>Eukaryota</taxon>
        <taxon>Metazoa</taxon>
        <taxon>Ecdysozoa</taxon>
        <taxon>Arthropoda</taxon>
        <taxon>Chelicerata</taxon>
        <taxon>Arachnida</taxon>
        <taxon>Acari</taxon>
        <taxon>Parasitiformes</taxon>
        <taxon>Ixodida</taxon>
        <taxon>Ixodoidea</taxon>
        <taxon>Ixodidae</taxon>
        <taxon>Rhipicephalinae</taxon>
        <taxon>Dermacentor</taxon>
    </lineage>
</organism>
<evidence type="ECO:0000313" key="2">
    <source>
        <dbReference type="Proteomes" id="UP000821865"/>
    </source>
</evidence>
<protein>
    <submittedName>
        <fullName evidence="1">Uncharacterized protein</fullName>
    </submittedName>
</protein>
<evidence type="ECO:0000313" key="1">
    <source>
        <dbReference type="EMBL" id="KAH7944762.1"/>
    </source>
</evidence>
<dbReference type="Proteomes" id="UP000821865">
    <property type="component" value="Chromosome 6"/>
</dbReference>
<comment type="caution">
    <text evidence="1">The sequence shown here is derived from an EMBL/GenBank/DDBJ whole genome shotgun (WGS) entry which is preliminary data.</text>
</comment>
<reference evidence="1" key="1">
    <citation type="submission" date="2020-05" db="EMBL/GenBank/DDBJ databases">
        <title>Large-scale comparative analyses of tick genomes elucidate their genetic diversity and vector capacities.</title>
        <authorList>
            <person name="Jia N."/>
            <person name="Wang J."/>
            <person name="Shi W."/>
            <person name="Du L."/>
            <person name="Sun Y."/>
            <person name="Zhan W."/>
            <person name="Jiang J."/>
            <person name="Wang Q."/>
            <person name="Zhang B."/>
            <person name="Ji P."/>
            <person name="Sakyi L.B."/>
            <person name="Cui X."/>
            <person name="Yuan T."/>
            <person name="Jiang B."/>
            <person name="Yang W."/>
            <person name="Lam T.T.-Y."/>
            <person name="Chang Q."/>
            <person name="Ding S."/>
            <person name="Wang X."/>
            <person name="Zhu J."/>
            <person name="Ruan X."/>
            <person name="Zhao L."/>
            <person name="Wei J."/>
            <person name="Que T."/>
            <person name="Du C."/>
            <person name="Cheng J."/>
            <person name="Dai P."/>
            <person name="Han X."/>
            <person name="Huang E."/>
            <person name="Gao Y."/>
            <person name="Liu J."/>
            <person name="Shao H."/>
            <person name="Ye R."/>
            <person name="Li L."/>
            <person name="Wei W."/>
            <person name="Wang X."/>
            <person name="Wang C."/>
            <person name="Yang T."/>
            <person name="Huo Q."/>
            <person name="Li W."/>
            <person name="Guo W."/>
            <person name="Chen H."/>
            <person name="Zhou L."/>
            <person name="Ni X."/>
            <person name="Tian J."/>
            <person name="Zhou Y."/>
            <person name="Sheng Y."/>
            <person name="Liu T."/>
            <person name="Pan Y."/>
            <person name="Xia L."/>
            <person name="Li J."/>
            <person name="Zhao F."/>
            <person name="Cao W."/>
        </authorList>
    </citation>
    <scope>NUCLEOTIDE SEQUENCE</scope>
    <source>
        <strain evidence="1">Dsil-2018</strain>
    </source>
</reference>
<gene>
    <name evidence="1" type="ORF">HPB49_000292</name>
</gene>
<name>A0ACB8CIR8_DERSI</name>